<reference evidence="2 3" key="1">
    <citation type="submission" date="2016-09" db="EMBL/GenBank/DDBJ databases">
        <title>Desulfuribacillus arsenicus sp. nov., an obligately anaerobic, dissimilatory arsenic- and antimonate-reducing bacterium isolated from anoxic sediments.</title>
        <authorList>
            <person name="Abin C.A."/>
            <person name="Hollibaugh J.T."/>
        </authorList>
    </citation>
    <scope>NUCLEOTIDE SEQUENCE [LARGE SCALE GENOMIC DNA]</scope>
    <source>
        <strain evidence="2 3">MLFW-2</strain>
    </source>
</reference>
<proteinExistence type="predicted"/>
<dbReference type="PANTHER" id="PTHR43106">
    <property type="entry name" value="DEHYDROGENASE-RELATED"/>
    <property type="match status" value="1"/>
</dbReference>
<dbReference type="PANTHER" id="PTHR43106:SF1">
    <property type="entry name" value="DEHYDROGENASE-RELATED"/>
    <property type="match status" value="1"/>
</dbReference>
<dbReference type="Proteomes" id="UP000095255">
    <property type="component" value="Unassembled WGS sequence"/>
</dbReference>
<evidence type="ECO:0000259" key="1">
    <source>
        <dbReference type="Pfam" id="PF21688"/>
    </source>
</evidence>
<dbReference type="Gene3D" id="3.50.50.60">
    <property type="entry name" value="FAD/NAD(P)-binding domain"/>
    <property type="match status" value="2"/>
</dbReference>
<dbReference type="Pfam" id="PF21688">
    <property type="entry name" value="FAD-depend_C"/>
    <property type="match status" value="1"/>
</dbReference>
<accession>A0A1E5L5P7</accession>
<feature type="domain" description="FAD-dependent protein C-terminal" evidence="1">
    <location>
        <begin position="241"/>
        <end position="419"/>
    </location>
</feature>
<dbReference type="InterPro" id="IPR049516">
    <property type="entry name" value="FAD-depend_C"/>
</dbReference>
<evidence type="ECO:0000313" key="3">
    <source>
        <dbReference type="Proteomes" id="UP000095255"/>
    </source>
</evidence>
<dbReference type="EMBL" id="MJAT01000022">
    <property type="protein sequence ID" value="OEH85467.1"/>
    <property type="molecule type" value="Genomic_DNA"/>
</dbReference>
<name>A0A1E5L5P7_9FIRM</name>
<dbReference type="AlphaFoldDB" id="A0A1E5L5P7"/>
<organism evidence="2 3">
    <name type="scientific">Desulfuribacillus stibiiarsenatis</name>
    <dbReference type="NCBI Taxonomy" id="1390249"/>
    <lineage>
        <taxon>Bacteria</taxon>
        <taxon>Bacillati</taxon>
        <taxon>Bacillota</taxon>
        <taxon>Desulfuribacillia</taxon>
        <taxon>Desulfuribacillales</taxon>
        <taxon>Desulfuribacillaceae</taxon>
        <taxon>Desulfuribacillus</taxon>
    </lineage>
</organism>
<evidence type="ECO:0000313" key="2">
    <source>
        <dbReference type="EMBL" id="OEH85467.1"/>
    </source>
</evidence>
<dbReference type="Pfam" id="PF01946">
    <property type="entry name" value="Thi4"/>
    <property type="match status" value="1"/>
</dbReference>
<protein>
    <submittedName>
        <fullName evidence="2">FAD-dependent oxidoreductase</fullName>
    </submittedName>
</protein>
<keyword evidence="3" id="KW-1185">Reference proteome</keyword>
<dbReference type="OrthoDB" id="9762921at2"/>
<dbReference type="PIRSF" id="PIRSF038984">
    <property type="entry name" value="FAD_binding_protein"/>
    <property type="match status" value="1"/>
</dbReference>
<comment type="caution">
    <text evidence="2">The sequence shown here is derived from an EMBL/GenBank/DDBJ whole genome shotgun (WGS) entry which is preliminary data.</text>
</comment>
<dbReference type="InterPro" id="IPR028348">
    <property type="entry name" value="FAD-binding_protein"/>
</dbReference>
<dbReference type="PRINTS" id="PR00368">
    <property type="entry name" value="FADPNR"/>
</dbReference>
<sequence>MSQNNKQNNVNRYDVIIVGAGPAGIFSAYEIVKEKPNTKVLLIEKGKDIRKRHCPMLDKDISCINCKPHCSIMTGWGGAGAYSDGKLTLTADYGGWLDEYLDGKAEVMKYIQYVDGIYMQFGAPNKTYGSYDDKVAEIERMAATADLKLIPAEIRHLGTENNLELLSKIRDFLDDKITFHSGTTVKELIIEENRATGVELDSGEIYHAPYVIVAPGRVGSDWFRSECTRLGLSLKNNQVDIGVRVEVPASSMEHITKHIYESKLVYYGKKFDDPIRTFCMNPYGEVVVENTGGIMTVNGHSYATKRTKNTNFALLVSNKFTEPFKEPIAYGKYIATLANMLGGTVIVQRFGDLKRGRRSTRERIDRGLVTPTLTSATPGDLSLVFPYRQLTNIIEMLEALDKVAPGVGSEHTLLYGVEVKFYSSRPELSKKLETNIENLFAIGDGAGVTRGLAQAGASGVVVAREVVKRMG</sequence>
<gene>
    <name evidence="2" type="ORF">BHU72_05115</name>
</gene>
<dbReference type="RefSeq" id="WP_069702294.1">
    <property type="nucleotide sequence ID" value="NZ_MJAT01000022.1"/>
</dbReference>
<dbReference type="SUPFAM" id="SSF51905">
    <property type="entry name" value="FAD/NAD(P)-binding domain"/>
    <property type="match status" value="1"/>
</dbReference>
<dbReference type="InterPro" id="IPR036188">
    <property type="entry name" value="FAD/NAD-bd_sf"/>
</dbReference>